<protein>
    <submittedName>
        <fullName evidence="1">Uncharacterized protein</fullName>
    </submittedName>
</protein>
<comment type="caution">
    <text evidence="1">The sequence shown here is derived from an EMBL/GenBank/DDBJ whole genome shotgun (WGS) entry which is preliminary data.</text>
</comment>
<name>A0A843VPG6_COLES</name>
<reference evidence="1" key="1">
    <citation type="submission" date="2017-07" db="EMBL/GenBank/DDBJ databases">
        <title>Taro Niue Genome Assembly and Annotation.</title>
        <authorList>
            <person name="Atibalentja N."/>
            <person name="Keating K."/>
            <person name="Fields C.J."/>
        </authorList>
    </citation>
    <scope>NUCLEOTIDE SEQUENCE</scope>
    <source>
        <strain evidence="1">Niue_2</strain>
        <tissue evidence="1">Leaf</tissue>
    </source>
</reference>
<sequence>MRATCRTLSGMLTLCVFKLGRLNRAQQALLDQGRLLRRICWAIWHFRVVFGTLSPRGRRMERGRRRAVVGLCVLRKGVVLVGLHCSLACAYGAAVGPFVRDYETERRHSCTETLWWYLVVVGVEVEPCSVEVMWWGGISPPLLTLRALVSPGRRLSSSSFLRRLEEPARYYLTEAPLAPLLLLLRLWPITVTKLQSSSIWIY</sequence>
<gene>
    <name evidence="1" type="ORF">Taro_031667</name>
</gene>
<evidence type="ECO:0000313" key="2">
    <source>
        <dbReference type="Proteomes" id="UP000652761"/>
    </source>
</evidence>
<organism evidence="1 2">
    <name type="scientific">Colocasia esculenta</name>
    <name type="common">Wild taro</name>
    <name type="synonym">Arum esculentum</name>
    <dbReference type="NCBI Taxonomy" id="4460"/>
    <lineage>
        <taxon>Eukaryota</taxon>
        <taxon>Viridiplantae</taxon>
        <taxon>Streptophyta</taxon>
        <taxon>Embryophyta</taxon>
        <taxon>Tracheophyta</taxon>
        <taxon>Spermatophyta</taxon>
        <taxon>Magnoliopsida</taxon>
        <taxon>Liliopsida</taxon>
        <taxon>Araceae</taxon>
        <taxon>Aroideae</taxon>
        <taxon>Colocasieae</taxon>
        <taxon>Colocasia</taxon>
    </lineage>
</organism>
<dbReference type="Proteomes" id="UP000652761">
    <property type="component" value="Unassembled WGS sequence"/>
</dbReference>
<dbReference type="EMBL" id="NMUH01002273">
    <property type="protein sequence ID" value="MQL98951.1"/>
    <property type="molecule type" value="Genomic_DNA"/>
</dbReference>
<proteinExistence type="predicted"/>
<keyword evidence="2" id="KW-1185">Reference proteome</keyword>
<dbReference type="AlphaFoldDB" id="A0A843VPG6"/>
<evidence type="ECO:0000313" key="1">
    <source>
        <dbReference type="EMBL" id="MQL98951.1"/>
    </source>
</evidence>
<accession>A0A843VPG6</accession>